<feature type="domain" description="Response regulatory" evidence="12">
    <location>
        <begin position="3"/>
        <end position="120"/>
    </location>
</feature>
<evidence type="ECO:0000256" key="1">
    <source>
        <dbReference type="ARBA" id="ARBA00004496"/>
    </source>
</evidence>
<reference evidence="13 14" key="1">
    <citation type="submission" date="2019-01" db="EMBL/GenBank/DDBJ databases">
        <title>PMF-metabolizing Aryl O-demethylase.</title>
        <authorList>
            <person name="Kim M."/>
        </authorList>
    </citation>
    <scope>NUCLEOTIDE SEQUENCE [LARGE SCALE GENOMIC DNA]</scope>
    <source>
        <strain evidence="13 14">PMF1</strain>
    </source>
</reference>
<evidence type="ECO:0000259" key="12">
    <source>
        <dbReference type="PROSITE" id="PS50110"/>
    </source>
</evidence>
<evidence type="ECO:0000313" key="13">
    <source>
        <dbReference type="EMBL" id="QBE97289.1"/>
    </source>
</evidence>
<evidence type="ECO:0000256" key="8">
    <source>
        <dbReference type="ARBA" id="ARBA00023163"/>
    </source>
</evidence>
<name>A0A4P6LYL5_9FIRM</name>
<dbReference type="GO" id="GO:0000160">
    <property type="term" value="P:phosphorelay signal transduction system"/>
    <property type="evidence" value="ECO:0007669"/>
    <property type="project" value="UniProtKB-KW"/>
</dbReference>
<keyword evidence="8" id="KW-0804">Transcription</keyword>
<evidence type="ECO:0000256" key="9">
    <source>
        <dbReference type="ARBA" id="ARBA00024867"/>
    </source>
</evidence>
<dbReference type="GO" id="GO:0043565">
    <property type="term" value="F:sequence-specific DNA binding"/>
    <property type="evidence" value="ECO:0007669"/>
    <property type="project" value="InterPro"/>
</dbReference>
<dbReference type="Proteomes" id="UP000289794">
    <property type="component" value="Chromosome"/>
</dbReference>
<evidence type="ECO:0000256" key="3">
    <source>
        <dbReference type="ARBA" id="ARBA00022490"/>
    </source>
</evidence>
<feature type="domain" description="HTH araC/xylS-type" evidence="11">
    <location>
        <begin position="425"/>
        <end position="500"/>
    </location>
</feature>
<comment type="subcellular location">
    <subcellularLocation>
        <location evidence="1">Cytoplasm</location>
    </subcellularLocation>
</comment>
<dbReference type="SMART" id="SM00448">
    <property type="entry name" value="REC"/>
    <property type="match status" value="1"/>
</dbReference>
<dbReference type="GO" id="GO:0003700">
    <property type="term" value="F:DNA-binding transcription factor activity"/>
    <property type="evidence" value="ECO:0007669"/>
    <property type="project" value="InterPro"/>
</dbReference>
<evidence type="ECO:0000256" key="5">
    <source>
        <dbReference type="ARBA" id="ARBA00023012"/>
    </source>
</evidence>
<dbReference type="GO" id="GO:0005737">
    <property type="term" value="C:cytoplasm"/>
    <property type="evidence" value="ECO:0007669"/>
    <property type="project" value="UniProtKB-SubCell"/>
</dbReference>
<dbReference type="InterPro" id="IPR001789">
    <property type="entry name" value="Sig_transdc_resp-reg_receiver"/>
</dbReference>
<dbReference type="CDD" id="cd17536">
    <property type="entry name" value="REC_YesN-like"/>
    <property type="match status" value="1"/>
</dbReference>
<keyword evidence="4 10" id="KW-0597">Phosphoprotein</keyword>
<sequence>MYKLLIVDDEEIEREGMAEYIPWKEYQVELVGTAWNGMEGYEKVKQLQPDIVLTDIKMPVMNGIELIKKVRKELPDIEFIVLSGYGEYEFTSQAMEEGIRHYILKPCDEEKIAEVIEKVKNKISMRRSKREQEQAVTQKVHQLMPRAREQVFQNLLLAREQLKGNYEQFLEEYGNVDKAVRLLAIRTEESFDQLEQFVLGNILGELLGSEKVLLSTVIQQDVLFLVEAEDRELIEKAVERTKQEYSRLEKSTVTAAVSESGSIHSLAAFYKETQELFWMSTPEQKKKLLYYGMFKEVKDETSLFIDYEVIQRTDDYAEILSELSLSFMKMEIMGYSYERKKETAKWMLRILYGTEMDVGSGERGGEEQKLKNLYESVSSAITEAKELNMDGKEAARVGSILLAAFLNIRNPDLSIQYLAKEVLFMNEDYFGRIFQKNRKIKFSSFLLEQRVYLSKKLLKFNPDLKISHLAEMVGYLPDGQYFSKAFKKVTGVTPTEYRDSLKSG</sequence>
<keyword evidence="3" id="KW-0963">Cytoplasm</keyword>
<dbReference type="Pfam" id="PF12833">
    <property type="entry name" value="HTH_18"/>
    <property type="match status" value="1"/>
</dbReference>
<gene>
    <name evidence="13" type="ORF">PMF13cell1_02845</name>
</gene>
<dbReference type="InterPro" id="IPR011006">
    <property type="entry name" value="CheY-like_superfamily"/>
</dbReference>
<evidence type="ECO:0000313" key="14">
    <source>
        <dbReference type="Proteomes" id="UP000289794"/>
    </source>
</evidence>
<comment type="function">
    <text evidence="9">May play the central regulatory role in sporulation. It may be an element of the effector pathway responsible for the activation of sporulation genes in response to nutritional stress. Spo0A may act in concert with spo0H (a sigma factor) to control the expression of some genes that are critical to the sporulation process.</text>
</comment>
<keyword evidence="7" id="KW-0238">DNA-binding</keyword>
<dbReference type="InterPro" id="IPR009057">
    <property type="entry name" value="Homeodomain-like_sf"/>
</dbReference>
<evidence type="ECO:0000256" key="6">
    <source>
        <dbReference type="ARBA" id="ARBA00023015"/>
    </source>
</evidence>
<proteinExistence type="predicted"/>
<keyword evidence="5" id="KW-0902">Two-component regulatory system</keyword>
<dbReference type="AlphaFoldDB" id="A0A4P6LYL5"/>
<organism evidence="13 14">
    <name type="scientific">Blautia producta</name>
    <dbReference type="NCBI Taxonomy" id="33035"/>
    <lineage>
        <taxon>Bacteria</taxon>
        <taxon>Bacillati</taxon>
        <taxon>Bacillota</taxon>
        <taxon>Clostridia</taxon>
        <taxon>Lachnospirales</taxon>
        <taxon>Lachnospiraceae</taxon>
        <taxon>Blautia</taxon>
    </lineage>
</organism>
<feature type="modified residue" description="4-aspartylphosphate" evidence="10">
    <location>
        <position position="55"/>
    </location>
</feature>
<evidence type="ECO:0000256" key="10">
    <source>
        <dbReference type="PROSITE-ProRule" id="PRU00169"/>
    </source>
</evidence>
<dbReference type="InterPro" id="IPR018060">
    <property type="entry name" value="HTH_AraC"/>
</dbReference>
<dbReference type="SMART" id="SM00342">
    <property type="entry name" value="HTH_ARAC"/>
    <property type="match status" value="1"/>
</dbReference>
<evidence type="ECO:0000256" key="7">
    <source>
        <dbReference type="ARBA" id="ARBA00023125"/>
    </source>
</evidence>
<dbReference type="Gene3D" id="1.10.10.60">
    <property type="entry name" value="Homeodomain-like"/>
    <property type="match status" value="2"/>
</dbReference>
<dbReference type="PROSITE" id="PS50110">
    <property type="entry name" value="RESPONSE_REGULATORY"/>
    <property type="match status" value="1"/>
</dbReference>
<dbReference type="EMBL" id="CP035945">
    <property type="protein sequence ID" value="QBE97289.1"/>
    <property type="molecule type" value="Genomic_DNA"/>
</dbReference>
<keyword evidence="6" id="KW-0805">Transcription regulation</keyword>
<evidence type="ECO:0000259" key="11">
    <source>
        <dbReference type="PROSITE" id="PS01124"/>
    </source>
</evidence>
<accession>A0A4P6LYL5</accession>
<dbReference type="SUPFAM" id="SSF52172">
    <property type="entry name" value="CheY-like"/>
    <property type="match status" value="1"/>
</dbReference>
<dbReference type="KEGG" id="bpro:PMF13cell1_02845"/>
<evidence type="ECO:0000256" key="4">
    <source>
        <dbReference type="ARBA" id="ARBA00022553"/>
    </source>
</evidence>
<dbReference type="SUPFAM" id="SSF46689">
    <property type="entry name" value="Homeodomain-like"/>
    <property type="match status" value="1"/>
</dbReference>
<dbReference type="PANTHER" id="PTHR42713:SF3">
    <property type="entry name" value="TRANSCRIPTIONAL REGULATORY PROTEIN HPTR"/>
    <property type="match status" value="1"/>
</dbReference>
<dbReference type="Gene3D" id="3.40.50.2300">
    <property type="match status" value="1"/>
</dbReference>
<dbReference type="Pfam" id="PF00072">
    <property type="entry name" value="Response_reg"/>
    <property type="match status" value="1"/>
</dbReference>
<dbReference type="PROSITE" id="PS01124">
    <property type="entry name" value="HTH_ARAC_FAMILY_2"/>
    <property type="match status" value="1"/>
</dbReference>
<dbReference type="PANTHER" id="PTHR42713">
    <property type="entry name" value="HISTIDINE KINASE-RELATED"/>
    <property type="match status" value="1"/>
</dbReference>
<dbReference type="RefSeq" id="WP_130181122.1">
    <property type="nucleotide sequence ID" value="NZ_CP035945.1"/>
</dbReference>
<dbReference type="InterPro" id="IPR051552">
    <property type="entry name" value="HptR"/>
</dbReference>
<protein>
    <recommendedName>
        <fullName evidence="2">Stage 0 sporulation protein A homolog</fullName>
    </recommendedName>
</protein>
<evidence type="ECO:0000256" key="2">
    <source>
        <dbReference type="ARBA" id="ARBA00018672"/>
    </source>
</evidence>